<evidence type="ECO:0000313" key="4">
    <source>
        <dbReference type="Proteomes" id="UP000265540"/>
    </source>
</evidence>
<name>A0A3A4ZFJ3_UNCKA</name>
<proteinExistence type="predicted"/>
<organism evidence="3 4">
    <name type="scientific">candidate division WWE3 bacterium</name>
    <dbReference type="NCBI Taxonomy" id="2053526"/>
    <lineage>
        <taxon>Bacteria</taxon>
        <taxon>Katanobacteria</taxon>
    </lineage>
</organism>
<keyword evidence="2" id="KW-0812">Transmembrane</keyword>
<sequence length="103" mass="11928">MSVINQHNLWFKAKWFGWGWTPVTWQGWLVTLVYLVLIILLSSTVDESSSNQEVLFMFVLPTTLLTITLIRIAYKKGEKPGWNWGKPKSNNDYPNSNSHSDNK</sequence>
<keyword evidence="2" id="KW-0472">Membrane</keyword>
<dbReference type="AlphaFoldDB" id="A0A3A4ZFJ3"/>
<feature type="transmembrane region" description="Helical" evidence="2">
    <location>
        <begin position="25"/>
        <end position="42"/>
    </location>
</feature>
<accession>A0A3A4ZFJ3</accession>
<evidence type="ECO:0000313" key="3">
    <source>
        <dbReference type="EMBL" id="RJR27901.1"/>
    </source>
</evidence>
<feature type="transmembrane region" description="Helical" evidence="2">
    <location>
        <begin position="54"/>
        <end position="74"/>
    </location>
</feature>
<protein>
    <submittedName>
        <fullName evidence="3">Uncharacterized protein</fullName>
    </submittedName>
</protein>
<keyword evidence="2" id="KW-1133">Transmembrane helix</keyword>
<feature type="region of interest" description="Disordered" evidence="1">
    <location>
        <begin position="78"/>
        <end position="103"/>
    </location>
</feature>
<dbReference type="Proteomes" id="UP000265540">
    <property type="component" value="Unassembled WGS sequence"/>
</dbReference>
<evidence type="ECO:0000256" key="2">
    <source>
        <dbReference type="SAM" id="Phobius"/>
    </source>
</evidence>
<comment type="caution">
    <text evidence="3">The sequence shown here is derived from an EMBL/GenBank/DDBJ whole genome shotgun (WGS) entry which is preliminary data.</text>
</comment>
<evidence type="ECO:0000256" key="1">
    <source>
        <dbReference type="SAM" id="MobiDB-lite"/>
    </source>
</evidence>
<gene>
    <name evidence="3" type="ORF">C4561_01285</name>
</gene>
<dbReference type="EMBL" id="QZJF01000006">
    <property type="protein sequence ID" value="RJR27901.1"/>
    <property type="molecule type" value="Genomic_DNA"/>
</dbReference>
<reference evidence="3 4" key="1">
    <citation type="journal article" date="2017" name="ISME J.">
        <title>Energy and carbon metabolisms in a deep terrestrial subsurface fluid microbial community.</title>
        <authorList>
            <person name="Momper L."/>
            <person name="Jungbluth S.P."/>
            <person name="Lee M.D."/>
            <person name="Amend J.P."/>
        </authorList>
    </citation>
    <scope>NUCLEOTIDE SEQUENCE [LARGE SCALE GENOMIC DNA]</scope>
    <source>
        <strain evidence="3">SURF_46</strain>
    </source>
</reference>
<feature type="compositionally biased region" description="Polar residues" evidence="1">
    <location>
        <begin position="88"/>
        <end position="103"/>
    </location>
</feature>